<dbReference type="GO" id="GO:0016036">
    <property type="term" value="P:cellular response to phosphate starvation"/>
    <property type="evidence" value="ECO:0007669"/>
    <property type="project" value="TreeGrafter"/>
</dbReference>
<dbReference type="CDD" id="cd14475">
    <property type="entry name" value="SPX_SYG1_like"/>
    <property type="match status" value="1"/>
</dbReference>
<dbReference type="EMBL" id="LUGG01000024">
    <property type="protein sequence ID" value="OBZ67468.1"/>
    <property type="molecule type" value="Genomic_DNA"/>
</dbReference>
<dbReference type="Proteomes" id="UP000092993">
    <property type="component" value="Unassembled WGS sequence"/>
</dbReference>
<feature type="transmembrane region" description="Helical" evidence="7">
    <location>
        <begin position="124"/>
        <end position="142"/>
    </location>
</feature>
<dbReference type="InterPro" id="IPR004331">
    <property type="entry name" value="SPX_dom"/>
</dbReference>
<comment type="similarity">
    <text evidence="2">Belongs to the SYG1 (TC 2.A.94) family.</text>
</comment>
<keyword evidence="4 7" id="KW-1133">Transmembrane helix</keyword>
<dbReference type="PANTHER" id="PTHR10783:SF103">
    <property type="entry name" value="SOLUTE CARRIER FAMILY 53 MEMBER 1"/>
    <property type="match status" value="1"/>
</dbReference>
<feature type="transmembrane region" description="Helical" evidence="7">
    <location>
        <begin position="157"/>
        <end position="179"/>
    </location>
</feature>
<evidence type="ECO:0000256" key="4">
    <source>
        <dbReference type="ARBA" id="ARBA00022989"/>
    </source>
</evidence>
<evidence type="ECO:0000313" key="10">
    <source>
        <dbReference type="EMBL" id="OBZ67468.1"/>
    </source>
</evidence>
<feature type="transmembrane region" description="Helical" evidence="7">
    <location>
        <begin position="235"/>
        <end position="256"/>
    </location>
</feature>
<dbReference type="PANTHER" id="PTHR10783">
    <property type="entry name" value="XENOTROPIC AND POLYTROPIC RETROVIRUS RECEPTOR 1-RELATED"/>
    <property type="match status" value="1"/>
</dbReference>
<feature type="transmembrane region" description="Helical" evidence="7">
    <location>
        <begin position="363"/>
        <end position="383"/>
    </location>
</feature>
<keyword evidence="5 7" id="KW-0472">Membrane</keyword>
<feature type="transmembrane region" description="Helical" evidence="7">
    <location>
        <begin position="302"/>
        <end position="318"/>
    </location>
</feature>
<evidence type="ECO:0000256" key="3">
    <source>
        <dbReference type="ARBA" id="ARBA00022692"/>
    </source>
</evidence>
<dbReference type="Pfam" id="PF03124">
    <property type="entry name" value="EXS"/>
    <property type="match status" value="2"/>
</dbReference>
<dbReference type="Pfam" id="PF03105">
    <property type="entry name" value="SPX"/>
    <property type="match status" value="1"/>
</dbReference>
<dbReference type="GO" id="GO:0005886">
    <property type="term" value="C:plasma membrane"/>
    <property type="evidence" value="ECO:0007669"/>
    <property type="project" value="TreeGrafter"/>
</dbReference>
<dbReference type="AlphaFoldDB" id="A0A1C7LSH0"/>
<feature type="domain" description="EXS" evidence="8">
    <location>
        <begin position="296"/>
        <end position="490"/>
    </location>
</feature>
<feature type="transmembrane region" description="Helical" evidence="7">
    <location>
        <begin position="403"/>
        <end position="429"/>
    </location>
</feature>
<accession>A0A1C7LSH0</accession>
<comment type="subcellular location">
    <subcellularLocation>
        <location evidence="1">Membrane</location>
        <topology evidence="1">Multi-pass membrane protein</topology>
    </subcellularLocation>
</comment>
<keyword evidence="11" id="KW-1185">Reference proteome</keyword>
<evidence type="ECO:0000256" key="6">
    <source>
        <dbReference type="SAM" id="MobiDB-lite"/>
    </source>
</evidence>
<reference evidence="10 11" key="1">
    <citation type="submission" date="2016-03" db="EMBL/GenBank/DDBJ databases">
        <title>Whole genome sequencing of Grifola frondosa 9006-11.</title>
        <authorList>
            <person name="Min B."/>
            <person name="Park H."/>
            <person name="Kim J.-G."/>
            <person name="Cho H."/>
            <person name="Oh Y.-L."/>
            <person name="Kong W.-S."/>
            <person name="Choi I.-G."/>
        </authorList>
    </citation>
    <scope>NUCLEOTIDE SEQUENCE [LARGE SCALE GENOMIC DNA]</scope>
    <source>
        <strain evidence="10 11">9006-11</strain>
    </source>
</reference>
<dbReference type="InterPro" id="IPR004342">
    <property type="entry name" value="EXS_C"/>
</dbReference>
<sequence>MQELRSNFDPDEYQHAKKQLKKAVLECYRGLEVLSNYRTLNLIGFRKALKKFEKVTNIPAQQAYTREKIEPSAFASGKSVDAMVREMEELFAARFARGDKKRAMARLRGGFHHKSHHFSTFRTGLTLGLAVPALVGGIYQSFQQDTRRAIPSWDGLLFVYAIFFIPTLFSLLVGINLLVWSRSRINYIFIFELDLRTRLDHRVYFEAPAFLLSLLCYAFWLSFSRIGSSNVAPTTWPLLWLALTALVLLDPLPILFRPSRWWLVKNVIKLLTSGMHRVEFTDFWMGHGMDQTWRRCTNGPKWGISFVLASLPLLFRLVQSVKRWVDSRLITHLINGGKYGSGILMYLFYFMWREHGGGRGSHFVVWCIFATNYSLYAASWDFLMDWSVLRPHATYPLLRSELLYTNCIPLYYVAIITNILIRFIWVLYIPQRGPDFVLRTFIAGMLEMLRRWQWNFFRLENEHLGNVDQYRVTREVPLPYSFDDPSHDSDGDDDDEDKRSRVSISSVSWRRAQKPHGRGSGVIRENIDLN</sequence>
<evidence type="ECO:0000256" key="7">
    <source>
        <dbReference type="SAM" id="Phobius"/>
    </source>
</evidence>
<organism evidence="10 11">
    <name type="scientific">Grifola frondosa</name>
    <name type="common">Maitake</name>
    <name type="synonym">Polyporus frondosus</name>
    <dbReference type="NCBI Taxonomy" id="5627"/>
    <lineage>
        <taxon>Eukaryota</taxon>
        <taxon>Fungi</taxon>
        <taxon>Dikarya</taxon>
        <taxon>Basidiomycota</taxon>
        <taxon>Agaricomycotina</taxon>
        <taxon>Agaricomycetes</taxon>
        <taxon>Polyporales</taxon>
        <taxon>Grifolaceae</taxon>
        <taxon>Grifola</taxon>
    </lineage>
</organism>
<dbReference type="PROSITE" id="PS51382">
    <property type="entry name" value="SPX"/>
    <property type="match status" value="1"/>
</dbReference>
<evidence type="ECO:0000256" key="1">
    <source>
        <dbReference type="ARBA" id="ARBA00004141"/>
    </source>
</evidence>
<protein>
    <submittedName>
        <fullName evidence="10">Phosphate transporter PHO1</fullName>
    </submittedName>
</protein>
<dbReference type="OMA" id="FMQLYGV"/>
<evidence type="ECO:0000256" key="5">
    <source>
        <dbReference type="ARBA" id="ARBA00023136"/>
    </source>
</evidence>
<gene>
    <name evidence="10" type="primary">PHO1_1</name>
    <name evidence="10" type="ORF">A0H81_12641</name>
</gene>
<dbReference type="PROSITE" id="PS51380">
    <property type="entry name" value="EXS"/>
    <property type="match status" value="1"/>
</dbReference>
<feature type="region of interest" description="Disordered" evidence="6">
    <location>
        <begin position="479"/>
        <end position="530"/>
    </location>
</feature>
<feature type="transmembrane region" description="Helical" evidence="7">
    <location>
        <begin position="330"/>
        <end position="351"/>
    </location>
</feature>
<dbReference type="GO" id="GO:0005794">
    <property type="term" value="C:Golgi apparatus"/>
    <property type="evidence" value="ECO:0007669"/>
    <property type="project" value="TreeGrafter"/>
</dbReference>
<dbReference type="OrthoDB" id="9970435at2759"/>
<evidence type="ECO:0000259" key="9">
    <source>
        <dbReference type="PROSITE" id="PS51382"/>
    </source>
</evidence>
<keyword evidence="3 7" id="KW-0812">Transmembrane</keyword>
<dbReference type="STRING" id="5627.A0A1C7LSH0"/>
<dbReference type="GO" id="GO:0006817">
    <property type="term" value="P:phosphate ion transport"/>
    <property type="evidence" value="ECO:0007669"/>
    <property type="project" value="TreeGrafter"/>
</dbReference>
<feature type="transmembrane region" description="Helical" evidence="7">
    <location>
        <begin position="203"/>
        <end position="223"/>
    </location>
</feature>
<proteinExistence type="inferred from homology"/>
<evidence type="ECO:0000313" key="11">
    <source>
        <dbReference type="Proteomes" id="UP000092993"/>
    </source>
</evidence>
<evidence type="ECO:0000259" key="8">
    <source>
        <dbReference type="PROSITE" id="PS51380"/>
    </source>
</evidence>
<comment type="caution">
    <text evidence="10">The sequence shown here is derived from an EMBL/GenBank/DDBJ whole genome shotgun (WGS) entry which is preliminary data.</text>
</comment>
<feature type="domain" description="SPX" evidence="9">
    <location>
        <begin position="1"/>
        <end position="66"/>
    </location>
</feature>
<evidence type="ECO:0000256" key="2">
    <source>
        <dbReference type="ARBA" id="ARBA00009665"/>
    </source>
</evidence>
<dbReference type="GO" id="GO:0000822">
    <property type="term" value="F:inositol hexakisphosphate binding"/>
    <property type="evidence" value="ECO:0007669"/>
    <property type="project" value="TreeGrafter"/>
</dbReference>
<name>A0A1C7LSH0_GRIFR</name>